<keyword evidence="1" id="KW-0328">Glycosyltransferase</keyword>
<dbReference type="PANTHER" id="PTHR22916">
    <property type="entry name" value="GLYCOSYLTRANSFERASE"/>
    <property type="match status" value="1"/>
</dbReference>
<evidence type="ECO:0000313" key="7">
    <source>
        <dbReference type="Proteomes" id="UP001167919"/>
    </source>
</evidence>
<dbReference type="SUPFAM" id="SSF53448">
    <property type="entry name" value="Nucleotide-diphospho-sugar transferases"/>
    <property type="match status" value="1"/>
</dbReference>
<organism evidence="4 7">
    <name type="scientific">Oenococcus sicerae</name>
    <dbReference type="NCBI Taxonomy" id="2203724"/>
    <lineage>
        <taxon>Bacteria</taxon>
        <taxon>Bacillati</taxon>
        <taxon>Bacillota</taxon>
        <taxon>Bacilli</taxon>
        <taxon>Lactobacillales</taxon>
        <taxon>Lactobacillaceae</taxon>
        <taxon>Oenococcus</taxon>
    </lineage>
</organism>
<dbReference type="AlphaFoldDB" id="A0AAJ1R8Z5"/>
<name>A0AAJ1R8Z5_9LACO</name>
<reference evidence="5 6" key="1">
    <citation type="journal article" date="2019" name="Syst. Appl. Microbiol.">
        <title>Oenococcus sicerae sp. nov., isolated from French cider.</title>
        <authorList>
            <person name="Cousin F.J."/>
            <person name="Le Guellec R."/>
            <person name="Chagnot C."/>
            <person name="Goux D."/>
            <person name="Dalmasso M."/>
            <person name="Laplace J.M."/>
            <person name="Cretenet M."/>
        </authorList>
    </citation>
    <scope>NUCLEOTIDE SEQUENCE [LARGE SCALE GENOMIC DNA]</scope>
    <source>
        <strain evidence="5 6">UCMA 15228</strain>
    </source>
</reference>
<dbReference type="InterPro" id="IPR001173">
    <property type="entry name" value="Glyco_trans_2-like"/>
</dbReference>
<dbReference type="EMBL" id="SDWY01000002">
    <property type="protein sequence ID" value="MDN6899957.1"/>
    <property type="molecule type" value="Genomic_DNA"/>
</dbReference>
<keyword evidence="6" id="KW-1185">Reference proteome</keyword>
<dbReference type="RefSeq" id="WP_128687071.1">
    <property type="nucleotide sequence ID" value="NZ_CP029684.2"/>
</dbReference>
<accession>A0AAJ1R8Z5</accession>
<dbReference type="Proteomes" id="UP001167919">
    <property type="component" value="Unassembled WGS sequence"/>
</dbReference>
<keyword evidence="2" id="KW-0808">Transferase</keyword>
<dbReference type="EMBL" id="CP029684">
    <property type="protein sequence ID" value="QAS69574.1"/>
    <property type="molecule type" value="Genomic_DNA"/>
</dbReference>
<evidence type="ECO:0000313" key="5">
    <source>
        <dbReference type="EMBL" id="QAS69574.1"/>
    </source>
</evidence>
<reference evidence="5" key="3">
    <citation type="submission" date="2020-01" db="EMBL/GenBank/DDBJ databases">
        <authorList>
            <person name="Cousin F.J."/>
            <person name="Le Guellec R."/>
            <person name="Cretenet M."/>
        </authorList>
    </citation>
    <scope>NUCLEOTIDE SEQUENCE</scope>
    <source>
        <strain evidence="5">UCMA 15228</strain>
    </source>
</reference>
<dbReference type="Proteomes" id="UP000286907">
    <property type="component" value="Chromosome"/>
</dbReference>
<protein>
    <submittedName>
        <fullName evidence="4">Glycosyltransferase</fullName>
    </submittedName>
</protein>
<dbReference type="CDD" id="cd00761">
    <property type="entry name" value="Glyco_tranf_GTA_type"/>
    <property type="match status" value="1"/>
</dbReference>
<sequence length="318" mass="37079">MPVYNGLDFLGQAIGSILDQSYQDLELIIVDDGSNRDTKDFLSSVSQSDKRIRIFHQKNSGQSVARNNGLAKAKGKYIYFMDSDDLADLDLIEKSIQLLNRFHAETVIFDIGEIDANGNQVLMLNKPNYNHSQLISVEEALDLIMAYSRFVGPTTYLAAKSVYEKNDISFPVGMIFEDQISTPTVYAHSQGIVFLTEKPMYWYRRRGTSATADKWTNDLSGVMSDLLFALNQARDIYLKFFSRKYVSTWHFHRMVRFYNFYFPQRIRVQFANEMKGDLQNMSESHLTRREKMVYWSASFKLINLLYRNFRKLKDKWIK</sequence>
<evidence type="ECO:0000259" key="3">
    <source>
        <dbReference type="Pfam" id="PF00535"/>
    </source>
</evidence>
<evidence type="ECO:0000256" key="2">
    <source>
        <dbReference type="ARBA" id="ARBA00022679"/>
    </source>
</evidence>
<reference evidence="4" key="2">
    <citation type="submission" date="2019-01" db="EMBL/GenBank/DDBJ databases">
        <title>Oenococcus sicerae UCMA17102.</title>
        <authorList>
            <person name="Cousin F.J."/>
            <person name="Le Guellec R."/>
            <person name="Cretenet M."/>
        </authorList>
    </citation>
    <scope>NUCLEOTIDE SEQUENCE</scope>
    <source>
        <strain evidence="4">UCMA17102</strain>
    </source>
</reference>
<dbReference type="Gene3D" id="3.90.550.10">
    <property type="entry name" value="Spore Coat Polysaccharide Biosynthesis Protein SpsA, Chain A"/>
    <property type="match status" value="1"/>
</dbReference>
<evidence type="ECO:0000313" key="6">
    <source>
        <dbReference type="Proteomes" id="UP000286907"/>
    </source>
</evidence>
<evidence type="ECO:0000313" key="4">
    <source>
        <dbReference type="EMBL" id="MDN6899957.1"/>
    </source>
</evidence>
<dbReference type="Pfam" id="PF00535">
    <property type="entry name" value="Glycos_transf_2"/>
    <property type="match status" value="1"/>
</dbReference>
<dbReference type="InterPro" id="IPR029044">
    <property type="entry name" value="Nucleotide-diphossugar_trans"/>
</dbReference>
<evidence type="ECO:0000256" key="1">
    <source>
        <dbReference type="ARBA" id="ARBA00022676"/>
    </source>
</evidence>
<feature type="domain" description="Glycosyltransferase 2-like" evidence="3">
    <location>
        <begin position="1"/>
        <end position="121"/>
    </location>
</feature>
<dbReference type="PANTHER" id="PTHR22916:SF51">
    <property type="entry name" value="GLYCOSYLTRANSFERASE EPSH-RELATED"/>
    <property type="match status" value="1"/>
</dbReference>
<dbReference type="GO" id="GO:0016757">
    <property type="term" value="F:glycosyltransferase activity"/>
    <property type="evidence" value="ECO:0007669"/>
    <property type="project" value="UniProtKB-KW"/>
</dbReference>
<gene>
    <name evidence="5" type="ORF">DLJ48_03070</name>
    <name evidence="4" type="ORF">EVC35_02905</name>
</gene>
<proteinExistence type="predicted"/>